<evidence type="ECO:0000313" key="2">
    <source>
        <dbReference type="EMBL" id="RFU37826.1"/>
    </source>
</evidence>
<keyword evidence="1" id="KW-0812">Transmembrane</keyword>
<accession>A0A372JDC8</accession>
<dbReference type="OrthoDB" id="3405014at2"/>
<reference evidence="2 3" key="1">
    <citation type="submission" date="2018-08" db="EMBL/GenBank/DDBJ databases">
        <title>Actinomadura jelena sp. nov., a novel Actinomycete isolated from soil in Chad.</title>
        <authorList>
            <person name="Shi L."/>
        </authorList>
    </citation>
    <scope>NUCLEOTIDE SEQUENCE [LARGE SCALE GENOMIC DNA]</scope>
    <source>
        <strain evidence="2 3">NEAU-G17</strain>
    </source>
</reference>
<feature type="transmembrane region" description="Helical" evidence="1">
    <location>
        <begin position="133"/>
        <end position="151"/>
    </location>
</feature>
<proteinExistence type="predicted"/>
<organism evidence="2 3">
    <name type="scientific">Actinomadura logoneensis</name>
    <dbReference type="NCBI Taxonomy" id="2293572"/>
    <lineage>
        <taxon>Bacteria</taxon>
        <taxon>Bacillati</taxon>
        <taxon>Actinomycetota</taxon>
        <taxon>Actinomycetes</taxon>
        <taxon>Streptosporangiales</taxon>
        <taxon>Thermomonosporaceae</taxon>
        <taxon>Actinomadura</taxon>
    </lineage>
</organism>
<dbReference type="RefSeq" id="WP_117360603.1">
    <property type="nucleotide sequence ID" value="NZ_QURH01000915.1"/>
</dbReference>
<comment type="caution">
    <text evidence="2">The sequence shown here is derived from an EMBL/GenBank/DDBJ whole genome shotgun (WGS) entry which is preliminary data.</text>
</comment>
<name>A0A372JDC8_9ACTN</name>
<feature type="transmembrane region" description="Helical" evidence="1">
    <location>
        <begin position="27"/>
        <end position="47"/>
    </location>
</feature>
<evidence type="ECO:0000256" key="1">
    <source>
        <dbReference type="SAM" id="Phobius"/>
    </source>
</evidence>
<evidence type="ECO:0000313" key="3">
    <source>
        <dbReference type="Proteomes" id="UP000261811"/>
    </source>
</evidence>
<keyword evidence="3" id="KW-1185">Reference proteome</keyword>
<keyword evidence="1" id="KW-0472">Membrane</keyword>
<dbReference type="EMBL" id="QURH01000915">
    <property type="protein sequence ID" value="RFU37826.1"/>
    <property type="molecule type" value="Genomic_DNA"/>
</dbReference>
<dbReference type="AlphaFoldDB" id="A0A372JDC8"/>
<gene>
    <name evidence="2" type="ORF">DZF91_30865</name>
</gene>
<keyword evidence="1" id="KW-1133">Transmembrane helix</keyword>
<protein>
    <submittedName>
        <fullName evidence="2">Uncharacterized protein</fullName>
    </submittedName>
</protein>
<feature type="transmembrane region" description="Helical" evidence="1">
    <location>
        <begin position="84"/>
        <end position="112"/>
    </location>
</feature>
<feature type="transmembrane region" description="Helical" evidence="1">
    <location>
        <begin position="200"/>
        <end position="218"/>
    </location>
</feature>
<feature type="transmembrane region" description="Helical" evidence="1">
    <location>
        <begin position="59"/>
        <end position="78"/>
    </location>
</feature>
<sequence>MKYLIAAALTFAGGALLSFVAFGEAAFSLLGLVGVPGLLVLLFLVPALSSGRSAELGRIGLGAALLVVVGVSLLAAFAPKYAVLLALVAGFGLLAGWPLAASAALLMAVASVRAGRSRAAAAPGGARVWSRMAWTSVLALAATYGFGLSHLDDDMRDVKDRVCRYTSEGASAGHTGGQSLLPLSDTTCGPDTVPGFVNPLLVVLATLLVLCVGAYCGARLRTRTPRPAA</sequence>
<dbReference type="Proteomes" id="UP000261811">
    <property type="component" value="Unassembled WGS sequence"/>
</dbReference>